<gene>
    <name evidence="1" type="ORF">SAMN00017405_0522</name>
</gene>
<name>A0A1W1V651_DESTI</name>
<accession>A0A1W1V651</accession>
<protein>
    <submittedName>
        <fullName evidence="1">Uncharacterized protein</fullName>
    </submittedName>
</protein>
<dbReference type="OrthoDB" id="2080453at2"/>
<dbReference type="RefSeq" id="WP_084052913.1">
    <property type="nucleotide sequence ID" value="NZ_FWWT01000016.1"/>
</dbReference>
<sequence>MNLWEVYDKIDGYLNQKLLTIPPYPCVSGSKVQELLDCLENPDPAWGGLDGEILRMVIHPWQRAYQVEYKYRPSKIFTGSMKVIESATYDLMIGNYVCSYLSLVPVVEAVLRQWATEKSDEIESSNKNGDFKISVFSKNLVSYLEEKNEQRKSNPKFQKWVSNQIKYFEFMMDKVFYLRFKDSEEGVQREFNRNRVLHLLDNIEDTRVLRDNNTRIFLLLDIIAELYLCLDDNLYVKNTFYADCEDNIDFNLRWKTYLKNELESIGFTDMNIIRFAFLTKDEKVCLSEEKKKKFIEQQELRIRLLESRNFNGESKHDEK</sequence>
<proteinExistence type="predicted"/>
<dbReference type="EMBL" id="FWWT01000016">
    <property type="protein sequence ID" value="SMB88756.1"/>
    <property type="molecule type" value="Genomic_DNA"/>
</dbReference>
<evidence type="ECO:0000313" key="1">
    <source>
        <dbReference type="EMBL" id="SMB88756.1"/>
    </source>
</evidence>
<reference evidence="1 2" key="1">
    <citation type="submission" date="2017-04" db="EMBL/GenBank/DDBJ databases">
        <authorList>
            <person name="Afonso C.L."/>
            <person name="Miller P.J."/>
            <person name="Scott M.A."/>
            <person name="Spackman E."/>
            <person name="Goraichik I."/>
            <person name="Dimitrov K.M."/>
            <person name="Suarez D.L."/>
            <person name="Swayne D.E."/>
        </authorList>
    </citation>
    <scope>NUCLEOTIDE SEQUENCE [LARGE SCALE GENOMIC DNA]</scope>
    <source>
        <strain evidence="1 2">DSM 11270</strain>
    </source>
</reference>
<dbReference type="Proteomes" id="UP000192731">
    <property type="component" value="Unassembled WGS sequence"/>
</dbReference>
<keyword evidence="2" id="KW-1185">Reference proteome</keyword>
<organism evidence="1 2">
    <name type="scientific">Desulfonispora thiosulfatigenes DSM 11270</name>
    <dbReference type="NCBI Taxonomy" id="656914"/>
    <lineage>
        <taxon>Bacteria</taxon>
        <taxon>Bacillati</taxon>
        <taxon>Bacillota</taxon>
        <taxon>Clostridia</taxon>
        <taxon>Eubacteriales</taxon>
        <taxon>Peptococcaceae</taxon>
        <taxon>Desulfonispora</taxon>
    </lineage>
</organism>
<evidence type="ECO:0000313" key="2">
    <source>
        <dbReference type="Proteomes" id="UP000192731"/>
    </source>
</evidence>
<dbReference type="STRING" id="656914.SAMN00017405_0522"/>
<dbReference type="AlphaFoldDB" id="A0A1W1V651"/>